<gene>
    <name evidence="2" type="ORF">B2J77_20355</name>
</gene>
<keyword evidence="1" id="KW-0812">Transmembrane</keyword>
<dbReference type="Proteomes" id="UP000191010">
    <property type="component" value="Chromosome"/>
</dbReference>
<organism evidence="2 3">
    <name type="scientific">Pseudomonas parafulva</name>
    <dbReference type="NCBI Taxonomy" id="157782"/>
    <lineage>
        <taxon>Bacteria</taxon>
        <taxon>Pseudomonadati</taxon>
        <taxon>Pseudomonadota</taxon>
        <taxon>Gammaproteobacteria</taxon>
        <taxon>Pseudomonadales</taxon>
        <taxon>Pseudomonadaceae</taxon>
        <taxon>Pseudomonas</taxon>
    </lineage>
</organism>
<feature type="transmembrane region" description="Helical" evidence="1">
    <location>
        <begin position="147"/>
        <end position="169"/>
    </location>
</feature>
<proteinExistence type="predicted"/>
<keyword evidence="1" id="KW-0472">Membrane</keyword>
<sequence length="194" mass="21838">MFIKFEYLKFSGCLEDIRVFESFSDNVQVIMKIDDVLIPNFRMPTRIYEDLENGGQYEFYGLVQKSKNKQKNTGFIYAAKTASGKVLEQPSLKYTSQLGIWANGAVISAVAFVLAWVALFFGLGTLVDGYHYSSVNGFAEYAGDVTRYAFALACMIAAFFVGVGINLFYKTTVLDTWQSIAPAKLVERFSKMHR</sequence>
<keyword evidence="3" id="KW-1185">Reference proteome</keyword>
<dbReference type="RefSeq" id="WP_078479305.1">
    <property type="nucleotide sequence ID" value="NZ_CP019952.1"/>
</dbReference>
<reference evidence="2 3" key="1">
    <citation type="submission" date="2017-02" db="EMBL/GenBank/DDBJ databases">
        <authorList>
            <person name="Guo L."/>
        </authorList>
    </citation>
    <scope>NUCLEOTIDE SEQUENCE [LARGE SCALE GENOMIC DNA]</scope>
    <source>
        <strain evidence="2 3">PRS09-11288</strain>
    </source>
</reference>
<evidence type="ECO:0000313" key="3">
    <source>
        <dbReference type="Proteomes" id="UP000191010"/>
    </source>
</evidence>
<dbReference type="EMBL" id="CP019952">
    <property type="protein sequence ID" value="AQW70412.1"/>
    <property type="molecule type" value="Genomic_DNA"/>
</dbReference>
<evidence type="ECO:0000313" key="2">
    <source>
        <dbReference type="EMBL" id="AQW70412.1"/>
    </source>
</evidence>
<keyword evidence="1" id="KW-1133">Transmembrane helix</keyword>
<feature type="transmembrane region" description="Helical" evidence="1">
    <location>
        <begin position="100"/>
        <end position="127"/>
    </location>
</feature>
<accession>A0ABM6J7K9</accession>
<protein>
    <submittedName>
        <fullName evidence="2">Uncharacterized protein</fullName>
    </submittedName>
</protein>
<name>A0ABM6J7K9_9PSED</name>
<evidence type="ECO:0000256" key="1">
    <source>
        <dbReference type="SAM" id="Phobius"/>
    </source>
</evidence>